<sequence length="120" mass="13187">MPVDIMICSYSQTQSAFLRQGQRGGYRGAQQRWHQPQILPPPPQGTGDKDRHCRPAFCDVPSVTCPVVTTPRGTAFSKVASCKRAQISKKALLVTDSPPCELGRYVQYRASSQPTLAVLL</sequence>
<comment type="caution">
    <text evidence="2">The sequence shown here is derived from an EMBL/GenBank/DDBJ whole genome shotgun (WGS) entry which is preliminary data.</text>
</comment>
<accession>A0A9Q1FTM2</accession>
<name>A0A9Q1FTM2_SYNKA</name>
<evidence type="ECO:0000313" key="3">
    <source>
        <dbReference type="Proteomes" id="UP001152622"/>
    </source>
</evidence>
<evidence type="ECO:0000313" key="2">
    <source>
        <dbReference type="EMBL" id="KAJ8365656.1"/>
    </source>
</evidence>
<dbReference type="EMBL" id="JAINUF010000004">
    <property type="protein sequence ID" value="KAJ8365656.1"/>
    <property type="molecule type" value="Genomic_DNA"/>
</dbReference>
<evidence type="ECO:0000256" key="1">
    <source>
        <dbReference type="SAM" id="MobiDB-lite"/>
    </source>
</evidence>
<dbReference type="Proteomes" id="UP001152622">
    <property type="component" value="Chromosome 4"/>
</dbReference>
<protein>
    <submittedName>
        <fullName evidence="2">Uncharacterized protein</fullName>
    </submittedName>
</protein>
<gene>
    <name evidence="2" type="ORF">SKAU_G00144870</name>
</gene>
<organism evidence="2 3">
    <name type="scientific">Synaphobranchus kaupii</name>
    <name type="common">Kaup's arrowtooth eel</name>
    <dbReference type="NCBI Taxonomy" id="118154"/>
    <lineage>
        <taxon>Eukaryota</taxon>
        <taxon>Metazoa</taxon>
        <taxon>Chordata</taxon>
        <taxon>Craniata</taxon>
        <taxon>Vertebrata</taxon>
        <taxon>Euteleostomi</taxon>
        <taxon>Actinopterygii</taxon>
        <taxon>Neopterygii</taxon>
        <taxon>Teleostei</taxon>
        <taxon>Anguilliformes</taxon>
        <taxon>Synaphobranchidae</taxon>
        <taxon>Synaphobranchus</taxon>
    </lineage>
</organism>
<proteinExistence type="predicted"/>
<dbReference type="AlphaFoldDB" id="A0A9Q1FTM2"/>
<keyword evidence="3" id="KW-1185">Reference proteome</keyword>
<reference evidence="2" key="1">
    <citation type="journal article" date="2023" name="Science">
        <title>Genome structures resolve the early diversification of teleost fishes.</title>
        <authorList>
            <person name="Parey E."/>
            <person name="Louis A."/>
            <person name="Montfort J."/>
            <person name="Bouchez O."/>
            <person name="Roques C."/>
            <person name="Iampietro C."/>
            <person name="Lluch J."/>
            <person name="Castinel A."/>
            <person name="Donnadieu C."/>
            <person name="Desvignes T."/>
            <person name="Floi Bucao C."/>
            <person name="Jouanno E."/>
            <person name="Wen M."/>
            <person name="Mejri S."/>
            <person name="Dirks R."/>
            <person name="Jansen H."/>
            <person name="Henkel C."/>
            <person name="Chen W.J."/>
            <person name="Zahm M."/>
            <person name="Cabau C."/>
            <person name="Klopp C."/>
            <person name="Thompson A.W."/>
            <person name="Robinson-Rechavi M."/>
            <person name="Braasch I."/>
            <person name="Lecointre G."/>
            <person name="Bobe J."/>
            <person name="Postlethwait J.H."/>
            <person name="Berthelot C."/>
            <person name="Roest Crollius H."/>
            <person name="Guiguen Y."/>
        </authorList>
    </citation>
    <scope>NUCLEOTIDE SEQUENCE</scope>
    <source>
        <strain evidence="2">WJC10195</strain>
    </source>
</reference>
<feature type="region of interest" description="Disordered" evidence="1">
    <location>
        <begin position="22"/>
        <end position="51"/>
    </location>
</feature>